<evidence type="ECO:0000256" key="3">
    <source>
        <dbReference type="ARBA" id="ARBA00022691"/>
    </source>
</evidence>
<evidence type="ECO:0000256" key="1">
    <source>
        <dbReference type="ARBA" id="ARBA00022490"/>
    </source>
</evidence>
<dbReference type="GO" id="GO:0005737">
    <property type="term" value="C:cytoplasm"/>
    <property type="evidence" value="ECO:0007669"/>
    <property type="project" value="UniProtKB-SubCell"/>
</dbReference>
<comment type="pathway">
    <text evidence="5">tRNA modification; tRNA-queuosine biosynthesis.</text>
</comment>
<organism evidence="6 7">
    <name type="scientific">Candidatus Acidulodesulfobacterium acidiphilum</name>
    <dbReference type="NCBI Taxonomy" id="2597224"/>
    <lineage>
        <taxon>Bacteria</taxon>
        <taxon>Deltaproteobacteria</taxon>
        <taxon>Candidatus Acidulodesulfobacterales</taxon>
        <taxon>Candidatus Acidulodesulfobacterium</taxon>
    </lineage>
</organism>
<proteinExistence type="inferred from homology"/>
<dbReference type="Pfam" id="PF02547">
    <property type="entry name" value="Queuosine_synth"/>
    <property type="match status" value="1"/>
</dbReference>
<evidence type="ECO:0000313" key="6">
    <source>
        <dbReference type="EMBL" id="RZV40300.1"/>
    </source>
</evidence>
<keyword evidence="6" id="KW-0328">Glycosyltransferase</keyword>
<reference evidence="6 7" key="1">
    <citation type="submission" date="2019-01" db="EMBL/GenBank/DDBJ databases">
        <title>Insights into ecological role of a new deltaproteobacterial order Candidatus Sinidesulfobacterales (Sva0485) by metagenomics and metatranscriptomics.</title>
        <authorList>
            <person name="Tan S."/>
            <person name="Liu J."/>
            <person name="Fang Y."/>
            <person name="Hedlund B."/>
            <person name="Lian Z.-H."/>
            <person name="Huang L.-Y."/>
            <person name="Li J.-T."/>
            <person name="Huang L.-N."/>
            <person name="Li W.-J."/>
            <person name="Jiang H.-C."/>
            <person name="Dong H.-L."/>
            <person name="Shu W.-S."/>
        </authorList>
    </citation>
    <scope>NUCLEOTIDE SEQUENCE [LARGE SCALE GENOMIC DNA]</scope>
    <source>
        <strain evidence="6">AP4</strain>
    </source>
</reference>
<dbReference type="NCBIfam" id="TIGR00113">
    <property type="entry name" value="queA"/>
    <property type="match status" value="1"/>
</dbReference>
<evidence type="ECO:0000313" key="7">
    <source>
        <dbReference type="Proteomes" id="UP000322454"/>
    </source>
</evidence>
<dbReference type="GO" id="GO:0051075">
    <property type="term" value="F:S-adenosylmethionine:tRNA ribosyltransferase-isomerase activity"/>
    <property type="evidence" value="ECO:0007669"/>
    <property type="project" value="UniProtKB-EC"/>
</dbReference>
<dbReference type="AlphaFoldDB" id="A0A520XGI5"/>
<dbReference type="UniPathway" id="UPA00392"/>
<comment type="catalytic activity">
    <reaction evidence="5">
        <text>7-aminomethyl-7-carbaguanosine(34) in tRNA + S-adenosyl-L-methionine = epoxyqueuosine(34) in tRNA + adenine + L-methionine + 2 H(+)</text>
        <dbReference type="Rhea" id="RHEA:32155"/>
        <dbReference type="Rhea" id="RHEA-COMP:10342"/>
        <dbReference type="Rhea" id="RHEA-COMP:18582"/>
        <dbReference type="ChEBI" id="CHEBI:15378"/>
        <dbReference type="ChEBI" id="CHEBI:16708"/>
        <dbReference type="ChEBI" id="CHEBI:57844"/>
        <dbReference type="ChEBI" id="CHEBI:59789"/>
        <dbReference type="ChEBI" id="CHEBI:82833"/>
        <dbReference type="ChEBI" id="CHEBI:194443"/>
        <dbReference type="EC" id="2.4.99.17"/>
    </reaction>
</comment>
<dbReference type="Gene3D" id="3.40.1780.10">
    <property type="entry name" value="QueA-like"/>
    <property type="match status" value="1"/>
</dbReference>
<dbReference type="PANTHER" id="PTHR30307:SF0">
    <property type="entry name" value="S-ADENOSYLMETHIONINE:TRNA RIBOSYLTRANSFERASE-ISOMERASE"/>
    <property type="match status" value="1"/>
</dbReference>
<gene>
    <name evidence="5 6" type="primary">queA</name>
    <name evidence="6" type="ORF">EVJ48_02055</name>
</gene>
<dbReference type="InterPro" id="IPR003699">
    <property type="entry name" value="QueA"/>
</dbReference>
<keyword evidence="3 5" id="KW-0949">S-adenosyl-L-methionine</keyword>
<keyword evidence="4 5" id="KW-0671">Queuosine biosynthesis</keyword>
<dbReference type="InterPro" id="IPR036100">
    <property type="entry name" value="QueA_sf"/>
</dbReference>
<evidence type="ECO:0000256" key="2">
    <source>
        <dbReference type="ARBA" id="ARBA00022679"/>
    </source>
</evidence>
<dbReference type="InterPro" id="IPR042118">
    <property type="entry name" value="QueA_dom1"/>
</dbReference>
<protein>
    <recommendedName>
        <fullName evidence="5">S-adenosylmethionine:tRNA ribosyltransferase-isomerase</fullName>
        <ecNumber evidence="5">2.4.99.17</ecNumber>
    </recommendedName>
    <alternativeName>
        <fullName evidence="5">Queuosine biosynthesis protein QueA</fullName>
    </alternativeName>
</protein>
<dbReference type="EC" id="2.4.99.17" evidence="5"/>
<accession>A0A520XGI5</accession>
<dbReference type="NCBIfam" id="NF001140">
    <property type="entry name" value="PRK00147.1"/>
    <property type="match status" value="1"/>
</dbReference>
<keyword evidence="1 5" id="KW-0963">Cytoplasm</keyword>
<comment type="subcellular location">
    <subcellularLocation>
        <location evidence="5">Cytoplasm</location>
    </subcellularLocation>
</comment>
<name>A0A520XGI5_9DELT</name>
<dbReference type="InterPro" id="IPR042119">
    <property type="entry name" value="QueA_dom2"/>
</dbReference>
<keyword evidence="2 5" id="KW-0808">Transferase</keyword>
<comment type="subunit">
    <text evidence="5">Monomer.</text>
</comment>
<dbReference type="Gene3D" id="2.40.10.240">
    <property type="entry name" value="QueA-like"/>
    <property type="match status" value="1"/>
</dbReference>
<dbReference type="Proteomes" id="UP000322454">
    <property type="component" value="Unassembled WGS sequence"/>
</dbReference>
<dbReference type="GO" id="GO:0008616">
    <property type="term" value="P:tRNA queuosine(34) biosynthetic process"/>
    <property type="evidence" value="ECO:0007669"/>
    <property type="project" value="UniProtKB-UniRule"/>
</dbReference>
<dbReference type="SUPFAM" id="SSF111337">
    <property type="entry name" value="QueA-like"/>
    <property type="match status" value="1"/>
</dbReference>
<dbReference type="PANTHER" id="PTHR30307">
    <property type="entry name" value="S-ADENOSYLMETHIONINE:TRNA RIBOSYLTRANSFERASE-ISOMERASE"/>
    <property type="match status" value="1"/>
</dbReference>
<dbReference type="HAMAP" id="MF_00113">
    <property type="entry name" value="QueA"/>
    <property type="match status" value="1"/>
</dbReference>
<evidence type="ECO:0000256" key="4">
    <source>
        <dbReference type="ARBA" id="ARBA00022785"/>
    </source>
</evidence>
<sequence length="354" mass="39782">MKIDLFDYKFDAEKIAKYPKTNRDEANLMAVDVKNFKITHKKFYEITDYIEKGDAVVVNNSSVKKARIFGKRVSGGKVEIFITEFPADISFPLKLKSLVKAHKTIKENEKIEVAEKIYITAEKNFGGGLYEISVETKSDYDYIFEKCAAIPLPPYIKRAADKKDDIYYQTVYADDSAGLSVAAPTAGLHFTEKIINSIKEKGGIFTDVSLNIGLGTFLPVRTEDIRQHEIHKETYTVTKETANIVNGAIKSGNKVIITGTSAVRSLESAAVENKDGTCLITTRKNEETSLYIYPGYKFKATKNLITNFHQPKSSLYIMICALIGIDKTKAVYEEALKNDYSLFSYGDAMYLYNI</sequence>
<evidence type="ECO:0000256" key="5">
    <source>
        <dbReference type="HAMAP-Rule" id="MF_00113"/>
    </source>
</evidence>
<dbReference type="EMBL" id="SHMQ01000002">
    <property type="protein sequence ID" value="RZV40300.1"/>
    <property type="molecule type" value="Genomic_DNA"/>
</dbReference>
<comment type="function">
    <text evidence="5">Transfers and isomerizes the ribose moiety from AdoMet to the 7-aminomethyl group of 7-deazaguanine (preQ1-tRNA) to give epoxyqueuosine (oQ-tRNA).</text>
</comment>
<comment type="caution">
    <text evidence="6">The sequence shown here is derived from an EMBL/GenBank/DDBJ whole genome shotgun (WGS) entry which is preliminary data.</text>
</comment>
<comment type="similarity">
    <text evidence="5">Belongs to the QueA family.</text>
</comment>